<proteinExistence type="predicted"/>
<dbReference type="Proteomes" id="UP000507245">
    <property type="component" value="Unassembled WGS sequence"/>
</dbReference>
<evidence type="ECO:0000313" key="3">
    <source>
        <dbReference type="EMBL" id="CAB4295040.1"/>
    </source>
</evidence>
<dbReference type="EMBL" id="CAEKDK010000001">
    <property type="protein sequence ID" value="CAB4264417.1"/>
    <property type="molecule type" value="Genomic_DNA"/>
</dbReference>
<feature type="transmembrane region" description="Helical" evidence="1">
    <location>
        <begin position="21"/>
        <end position="39"/>
    </location>
</feature>
<name>A0A6J5W0E1_PRUAR</name>
<keyword evidence="1" id="KW-1133">Transmembrane helix</keyword>
<protein>
    <recommendedName>
        <fullName evidence="6">WAT1-related protein</fullName>
    </recommendedName>
</protein>
<dbReference type="Proteomes" id="UP000507222">
    <property type="component" value="Unassembled WGS sequence"/>
</dbReference>
<accession>A0A6J5W0E1</accession>
<evidence type="ECO:0000313" key="4">
    <source>
        <dbReference type="Proteomes" id="UP000507222"/>
    </source>
</evidence>
<evidence type="ECO:0000313" key="2">
    <source>
        <dbReference type="EMBL" id="CAB4264417.1"/>
    </source>
</evidence>
<dbReference type="AlphaFoldDB" id="A0A6J5W0E1"/>
<evidence type="ECO:0000256" key="1">
    <source>
        <dbReference type="SAM" id="Phobius"/>
    </source>
</evidence>
<reference evidence="3 4" key="2">
    <citation type="submission" date="2020-05" db="EMBL/GenBank/DDBJ databases">
        <authorList>
            <person name="Campoy J."/>
            <person name="Schneeberger K."/>
            <person name="Spophaly S."/>
        </authorList>
    </citation>
    <scope>NUCLEOTIDE SEQUENCE [LARGE SCALE GENOMIC DNA]</scope>
    <source>
        <strain evidence="3">PruArmRojPasFocal</strain>
    </source>
</reference>
<organism evidence="3 5">
    <name type="scientific">Prunus armeniaca</name>
    <name type="common">Apricot</name>
    <name type="synonym">Armeniaca vulgaris</name>
    <dbReference type="NCBI Taxonomy" id="36596"/>
    <lineage>
        <taxon>Eukaryota</taxon>
        <taxon>Viridiplantae</taxon>
        <taxon>Streptophyta</taxon>
        <taxon>Embryophyta</taxon>
        <taxon>Tracheophyta</taxon>
        <taxon>Spermatophyta</taxon>
        <taxon>Magnoliopsida</taxon>
        <taxon>eudicotyledons</taxon>
        <taxon>Gunneridae</taxon>
        <taxon>Pentapetalae</taxon>
        <taxon>rosids</taxon>
        <taxon>fabids</taxon>
        <taxon>Rosales</taxon>
        <taxon>Rosaceae</taxon>
        <taxon>Amygdaloideae</taxon>
        <taxon>Amygdaleae</taxon>
        <taxon>Prunus</taxon>
    </lineage>
</organism>
<keyword evidence="1" id="KW-0812">Transmembrane</keyword>
<reference evidence="5" key="1">
    <citation type="journal article" date="2020" name="Genome Biol.">
        <title>Gamete binning: chromosome-level and haplotype-resolved genome assembly enabled by high-throughput single-cell sequencing of gamete genomes.</title>
        <authorList>
            <person name="Campoy J.A."/>
            <person name="Sun H."/>
            <person name="Goel M."/>
            <person name="Jiao W.-B."/>
            <person name="Folz-Donahue K."/>
            <person name="Wang N."/>
            <person name="Rubio M."/>
            <person name="Liu C."/>
            <person name="Kukat C."/>
            <person name="Ruiz D."/>
            <person name="Huettel B."/>
            <person name="Schneeberger K."/>
        </authorList>
    </citation>
    <scope>NUCLEOTIDE SEQUENCE [LARGE SCALE GENOMIC DNA]</scope>
    <source>
        <strain evidence="5">cv. Rojo Pasion</strain>
    </source>
</reference>
<evidence type="ECO:0008006" key="6">
    <source>
        <dbReference type="Google" id="ProtNLM"/>
    </source>
</evidence>
<evidence type="ECO:0000313" key="5">
    <source>
        <dbReference type="Proteomes" id="UP000507245"/>
    </source>
</evidence>
<gene>
    <name evidence="2" type="ORF">CURHAP_LOCUS6190</name>
    <name evidence="3" type="ORF">ORAREDHAP_LOCUS6247</name>
</gene>
<dbReference type="EMBL" id="CAEKKB010000001">
    <property type="protein sequence ID" value="CAB4295040.1"/>
    <property type="molecule type" value="Genomic_DNA"/>
</dbReference>
<keyword evidence="1" id="KW-0472">Membrane</keyword>
<sequence length="64" mass="6821">MAQTGSMMLNKAAMSKGTNKYTIFVYTNALSALILLPSSSTDQSALPLPSPYFAESSCLPCLGW</sequence>
<keyword evidence="5" id="KW-1185">Reference proteome</keyword>